<feature type="transmembrane region" description="Helical" evidence="9">
    <location>
        <begin position="141"/>
        <end position="162"/>
    </location>
</feature>
<proteinExistence type="inferred from homology"/>
<evidence type="ECO:0000256" key="4">
    <source>
        <dbReference type="ARBA" id="ARBA00022989"/>
    </source>
</evidence>
<evidence type="ECO:0000256" key="5">
    <source>
        <dbReference type="ARBA" id="ARBA00023136"/>
    </source>
</evidence>
<keyword evidence="12" id="KW-1185">Reference proteome</keyword>
<dbReference type="CDD" id="cd21106">
    <property type="entry name" value="TM6SF1-like"/>
    <property type="match status" value="1"/>
</dbReference>
<evidence type="ECO:0000256" key="8">
    <source>
        <dbReference type="SAM" id="MobiDB-lite"/>
    </source>
</evidence>
<comment type="caution">
    <text evidence="11">The sequence shown here is derived from an EMBL/GenBank/DDBJ whole genome shotgun (WGS) entry which is preliminary data.</text>
</comment>
<feature type="transmembrane region" description="Helical" evidence="9">
    <location>
        <begin position="209"/>
        <end position="230"/>
    </location>
</feature>
<name>A0ABQ9EH27_TEGGR</name>
<dbReference type="Proteomes" id="UP001217089">
    <property type="component" value="Unassembled WGS sequence"/>
</dbReference>
<keyword evidence="3" id="KW-0677">Repeat</keyword>
<feature type="transmembrane region" description="Helical" evidence="9">
    <location>
        <begin position="103"/>
        <end position="129"/>
    </location>
</feature>
<comment type="similarity">
    <text evidence="6">Belongs to the TM6SF family.</text>
</comment>
<feature type="transmembrane region" description="Helical" evidence="9">
    <location>
        <begin position="65"/>
        <end position="83"/>
    </location>
</feature>
<sequence>MALDKALPIFLCGFLSIPLAFMLNLFHAMRNPILVLVAGVLSLSLVIAIPFIFKKTTKPKHDSFYYVWSIFTFSSVIDMVLALENDGIINSVMGFYLQEGEPYLQTAYGTFICYWDAIAHMMMYVVILSADSFNWRYRTGVLYWVGSIGHSMLVFLSGNFVGKFGVKWGVFINIPYLVIPILAGYKMLNKKLESKSIVHRNFNVFSKPADVGFLMYFILAAGVGCFRAFAVLGCLSDVTQNYLKYYEPYLTDPTQYPKMQMLVYLFYFVPFYVYAIKSLVNGDNSSGISDWAVIHAGAAAQAQIPHIGSSLHHMTDPALRVPKNMNAQILFWGLNITLLIIPQLFAYRCAPSNIDDKRKIQRPVKDNEENMTRSYNTRSKTRNTTKKDI</sequence>
<comment type="subcellular location">
    <subcellularLocation>
        <location evidence="1">Endomembrane system</location>
        <topology evidence="1">Multi-pass membrane protein</topology>
    </subcellularLocation>
</comment>
<evidence type="ECO:0000256" key="6">
    <source>
        <dbReference type="ARBA" id="ARBA00034760"/>
    </source>
</evidence>
<dbReference type="Pfam" id="PF05241">
    <property type="entry name" value="EBP"/>
    <property type="match status" value="1"/>
</dbReference>
<keyword evidence="2 7" id="KW-0812">Transmembrane</keyword>
<feature type="compositionally biased region" description="Basic residues" evidence="8">
    <location>
        <begin position="379"/>
        <end position="389"/>
    </location>
</feature>
<evidence type="ECO:0000259" key="10">
    <source>
        <dbReference type="PROSITE" id="PS51751"/>
    </source>
</evidence>
<evidence type="ECO:0000313" key="11">
    <source>
        <dbReference type="EMBL" id="KAJ8304578.1"/>
    </source>
</evidence>
<dbReference type="PANTHER" id="PTHR14568:SF8">
    <property type="entry name" value="EXPERA DOMAIN-CONTAINING PROTEIN"/>
    <property type="match status" value="1"/>
</dbReference>
<feature type="transmembrane region" description="Helical" evidence="9">
    <location>
        <begin position="168"/>
        <end position="188"/>
    </location>
</feature>
<keyword evidence="5 7" id="KW-0472">Membrane</keyword>
<feature type="domain" description="EXPERA" evidence="10">
    <location>
        <begin position="61"/>
        <end position="184"/>
    </location>
</feature>
<evidence type="ECO:0000313" key="12">
    <source>
        <dbReference type="Proteomes" id="UP001217089"/>
    </source>
</evidence>
<dbReference type="EMBL" id="JARBDR010000903">
    <property type="protein sequence ID" value="KAJ8304578.1"/>
    <property type="molecule type" value="Genomic_DNA"/>
</dbReference>
<feature type="region of interest" description="Disordered" evidence="8">
    <location>
        <begin position="358"/>
        <end position="389"/>
    </location>
</feature>
<dbReference type="InterPro" id="IPR059044">
    <property type="entry name" value="TM_Tm6sf1/2"/>
</dbReference>
<dbReference type="InterPro" id="IPR033118">
    <property type="entry name" value="EXPERA"/>
</dbReference>
<evidence type="ECO:0000256" key="9">
    <source>
        <dbReference type="SAM" id="Phobius"/>
    </source>
</evidence>
<organism evidence="11 12">
    <name type="scientific">Tegillarca granosa</name>
    <name type="common">Malaysian cockle</name>
    <name type="synonym">Anadara granosa</name>
    <dbReference type="NCBI Taxonomy" id="220873"/>
    <lineage>
        <taxon>Eukaryota</taxon>
        <taxon>Metazoa</taxon>
        <taxon>Spiralia</taxon>
        <taxon>Lophotrochozoa</taxon>
        <taxon>Mollusca</taxon>
        <taxon>Bivalvia</taxon>
        <taxon>Autobranchia</taxon>
        <taxon>Pteriomorphia</taxon>
        <taxon>Arcoida</taxon>
        <taxon>Arcoidea</taxon>
        <taxon>Arcidae</taxon>
        <taxon>Tegillarca</taxon>
    </lineage>
</organism>
<accession>A0ABQ9EH27</accession>
<feature type="transmembrane region" description="Helical" evidence="9">
    <location>
        <begin position="261"/>
        <end position="280"/>
    </location>
</feature>
<keyword evidence="4 7" id="KW-1133">Transmembrane helix</keyword>
<evidence type="ECO:0000256" key="1">
    <source>
        <dbReference type="ARBA" id="ARBA00004127"/>
    </source>
</evidence>
<feature type="transmembrane region" description="Helical" evidence="9">
    <location>
        <begin position="33"/>
        <end position="53"/>
    </location>
</feature>
<evidence type="ECO:0000256" key="7">
    <source>
        <dbReference type="PROSITE-ProRule" id="PRU01087"/>
    </source>
</evidence>
<protein>
    <recommendedName>
        <fullName evidence="10">EXPERA domain-containing protein</fullName>
    </recommendedName>
</protein>
<reference evidence="11 12" key="1">
    <citation type="submission" date="2022-12" db="EMBL/GenBank/DDBJ databases">
        <title>Chromosome-level genome of Tegillarca granosa.</title>
        <authorList>
            <person name="Kim J."/>
        </authorList>
    </citation>
    <scope>NUCLEOTIDE SEQUENCE [LARGE SCALE GENOMIC DNA]</scope>
    <source>
        <strain evidence="11">Teg-2019</strain>
        <tissue evidence="11">Adductor muscle</tissue>
    </source>
</reference>
<dbReference type="PROSITE" id="PS51751">
    <property type="entry name" value="EXPERA"/>
    <property type="match status" value="2"/>
</dbReference>
<gene>
    <name evidence="11" type="ORF">KUTeg_018161</name>
</gene>
<evidence type="ECO:0000256" key="2">
    <source>
        <dbReference type="ARBA" id="ARBA00022692"/>
    </source>
</evidence>
<dbReference type="PANTHER" id="PTHR14568">
    <property type="entry name" value="TRANSMEMBRANE SUPERFAMILY 6 MEMBER 1/2"/>
    <property type="match status" value="1"/>
</dbReference>
<evidence type="ECO:0000256" key="3">
    <source>
        <dbReference type="ARBA" id="ARBA00022737"/>
    </source>
</evidence>
<feature type="domain" description="EXPERA" evidence="10">
    <location>
        <begin position="209"/>
        <end position="346"/>
    </location>
</feature>
<feature type="transmembrane region" description="Helical" evidence="9">
    <location>
        <begin position="329"/>
        <end position="347"/>
    </location>
</feature>
<feature type="transmembrane region" description="Helical" evidence="9">
    <location>
        <begin position="7"/>
        <end position="27"/>
    </location>
</feature>
<dbReference type="InterPro" id="IPR047195">
    <property type="entry name" value="TM6SF1-like"/>
</dbReference>
<feature type="compositionally biased region" description="Basic and acidic residues" evidence="8">
    <location>
        <begin position="358"/>
        <end position="371"/>
    </location>
</feature>
<dbReference type="Pfam" id="PF26083">
    <property type="entry name" value="TM_Tm6sf2"/>
    <property type="match status" value="1"/>
</dbReference>